<evidence type="ECO:0000313" key="2">
    <source>
        <dbReference type="Proteomes" id="UP000240542"/>
    </source>
</evidence>
<dbReference type="EMBL" id="PYGA01000002">
    <property type="protein sequence ID" value="PSK99897.1"/>
    <property type="molecule type" value="Genomic_DNA"/>
</dbReference>
<dbReference type="RefSeq" id="WP_106581296.1">
    <property type="nucleotide sequence ID" value="NZ_PYGA01000002.1"/>
</dbReference>
<organism evidence="1 2">
    <name type="scientific">Murinocardiopsis flavida</name>
    <dbReference type="NCBI Taxonomy" id="645275"/>
    <lineage>
        <taxon>Bacteria</taxon>
        <taxon>Bacillati</taxon>
        <taxon>Actinomycetota</taxon>
        <taxon>Actinomycetes</taxon>
        <taxon>Streptosporangiales</taxon>
        <taxon>Nocardiopsidaceae</taxon>
        <taxon>Murinocardiopsis</taxon>
    </lineage>
</organism>
<name>A0A2P8DRQ9_9ACTN</name>
<keyword evidence="2" id="KW-1185">Reference proteome</keyword>
<accession>A0A2P8DRQ9</accession>
<reference evidence="1 2" key="1">
    <citation type="submission" date="2018-03" db="EMBL/GenBank/DDBJ databases">
        <title>Genomic Encyclopedia of Archaeal and Bacterial Type Strains, Phase II (KMG-II): from individual species to whole genera.</title>
        <authorList>
            <person name="Goeker M."/>
        </authorList>
    </citation>
    <scope>NUCLEOTIDE SEQUENCE [LARGE SCALE GENOMIC DNA]</scope>
    <source>
        <strain evidence="1 2">DSM 45312</strain>
    </source>
</reference>
<comment type="caution">
    <text evidence="1">The sequence shown here is derived from an EMBL/GenBank/DDBJ whole genome shotgun (WGS) entry which is preliminary data.</text>
</comment>
<evidence type="ECO:0000313" key="1">
    <source>
        <dbReference type="EMBL" id="PSK99897.1"/>
    </source>
</evidence>
<dbReference type="AlphaFoldDB" id="A0A2P8DRQ9"/>
<gene>
    <name evidence="1" type="ORF">CLV63_10224</name>
</gene>
<protein>
    <submittedName>
        <fullName evidence="1">Uncharacterized protein</fullName>
    </submittedName>
</protein>
<proteinExistence type="predicted"/>
<dbReference type="Proteomes" id="UP000240542">
    <property type="component" value="Unassembled WGS sequence"/>
</dbReference>
<dbReference type="OrthoDB" id="3429251at2"/>
<sequence length="235" mass="25494">MPPVGLIIALILLVVAAAVVAIVLAARAAHARRVAELQAWAQRNGFRYEGDRPDLVSEHAASSGRRSVRHVLSGNRHGYSTLIYELSVRTGHGDSARTRNYQVVALDLPSPTPTLSLSREGFGSRVLEFLGVHDLRVGDPVFDETYRVETSDAGFAMAVLTPDMRSWLMTAMEYLDSGISFTGRRLVSSRHTSGSRSDPDAGLVTADYLAGTLARVPAQVWRAAPPPGMYPGPQW</sequence>